<feature type="domain" description="NusG-like N-terminal" evidence="9">
    <location>
        <begin position="24"/>
        <end position="133"/>
    </location>
</feature>
<dbReference type="InterPro" id="IPR008991">
    <property type="entry name" value="Translation_prot_SH3-like_sf"/>
</dbReference>
<keyword evidence="1 5" id="KW-0806">Transcription termination</keyword>
<dbReference type="PANTHER" id="PTHR30265:SF2">
    <property type="entry name" value="TRANSCRIPTION TERMINATION_ANTITERMINATION PROTEIN NUSG"/>
    <property type="match status" value="1"/>
</dbReference>
<dbReference type="Gene3D" id="3.30.70.940">
    <property type="entry name" value="NusG, N-terminal domain"/>
    <property type="match status" value="1"/>
</dbReference>
<dbReference type="InterPro" id="IPR036735">
    <property type="entry name" value="NGN_dom_sf"/>
</dbReference>
<dbReference type="RefSeq" id="WP_021984630.1">
    <property type="nucleotide sequence ID" value="NZ_CP060632.1"/>
</dbReference>
<keyword evidence="3 5" id="KW-0805">Transcription regulation</keyword>
<comment type="similarity">
    <text evidence="5 7">Belongs to the NusG family.</text>
</comment>
<evidence type="ECO:0000256" key="2">
    <source>
        <dbReference type="ARBA" id="ARBA00022814"/>
    </source>
</evidence>
<evidence type="ECO:0000256" key="3">
    <source>
        <dbReference type="ARBA" id="ARBA00023015"/>
    </source>
</evidence>
<dbReference type="Proteomes" id="UP000515819">
    <property type="component" value="Chromosome"/>
</dbReference>
<dbReference type="GO" id="GO:0006353">
    <property type="term" value="P:DNA-templated transcription termination"/>
    <property type="evidence" value="ECO:0007669"/>
    <property type="project" value="UniProtKB-UniRule"/>
</dbReference>
<keyword evidence="2 5" id="KW-0889">Transcription antitermination</keyword>
<dbReference type="InterPro" id="IPR014722">
    <property type="entry name" value="Rib_uL2_dom2"/>
</dbReference>
<evidence type="ECO:0000256" key="4">
    <source>
        <dbReference type="ARBA" id="ARBA00023163"/>
    </source>
</evidence>
<dbReference type="GO" id="GO:0032784">
    <property type="term" value="P:regulation of DNA-templated transcription elongation"/>
    <property type="evidence" value="ECO:0007669"/>
    <property type="project" value="InterPro"/>
</dbReference>
<dbReference type="CDD" id="cd09891">
    <property type="entry name" value="NGN_Bact_1"/>
    <property type="match status" value="1"/>
</dbReference>
<dbReference type="KEGG" id="wcp:H9Q76_02335"/>
<dbReference type="SUPFAM" id="SSF82679">
    <property type="entry name" value="N-utilization substance G protein NusG, N-terminal domain"/>
    <property type="match status" value="1"/>
</dbReference>
<evidence type="ECO:0000256" key="8">
    <source>
        <dbReference type="SAM" id="MobiDB-lite"/>
    </source>
</evidence>
<evidence type="ECO:0000259" key="9">
    <source>
        <dbReference type="SMART" id="SM00738"/>
    </source>
</evidence>
<dbReference type="InterPro" id="IPR006645">
    <property type="entry name" value="NGN-like_dom"/>
</dbReference>
<feature type="region of interest" description="Disordered" evidence="8">
    <location>
        <begin position="1"/>
        <end position="22"/>
    </location>
</feature>
<accession>A0A7G9FNM9</accession>
<proteinExistence type="inferred from homology"/>
<sequence length="195" mass="21675">MSELFENEAATSGTPESGIPTDGEARWYVAHTYSGYENKVKNDIEKTVENRKLQEQILEVTVPVQEVIETTKTGAKKTVQRKLFPGYVLVHMYMNDVTWYVVRNTRGVTGFVGPESKPVPLTEREMRAMGIVTEAPVVHIDVEVGDQIKVITGAWEGNVAVVKAINESKRTVTIDVDIFGRATSVEIGFGDIQKM</sequence>
<name>A0A7G9FNM9_9FIRM</name>
<dbReference type="InterPro" id="IPR001062">
    <property type="entry name" value="Transcrpt_antiterm_NusG"/>
</dbReference>
<evidence type="ECO:0000256" key="1">
    <source>
        <dbReference type="ARBA" id="ARBA00022472"/>
    </source>
</evidence>
<dbReference type="InterPro" id="IPR043425">
    <property type="entry name" value="NusG-like"/>
</dbReference>
<evidence type="ECO:0000256" key="5">
    <source>
        <dbReference type="HAMAP-Rule" id="MF_00948"/>
    </source>
</evidence>
<evidence type="ECO:0000313" key="11">
    <source>
        <dbReference type="Proteomes" id="UP000515819"/>
    </source>
</evidence>
<reference evidence="10 11" key="1">
    <citation type="submission" date="2020-08" db="EMBL/GenBank/DDBJ databases">
        <authorList>
            <person name="Liu C."/>
            <person name="Sun Q."/>
        </authorList>
    </citation>
    <scope>NUCLEOTIDE SEQUENCE [LARGE SCALE GENOMIC DNA]</scope>
    <source>
        <strain evidence="10 11">NSJ-4</strain>
    </source>
</reference>
<dbReference type="Gene3D" id="2.30.30.30">
    <property type="match status" value="1"/>
</dbReference>
<dbReference type="Pfam" id="PF02357">
    <property type="entry name" value="NusG"/>
    <property type="match status" value="1"/>
</dbReference>
<dbReference type="HAMAP" id="MF_00948">
    <property type="entry name" value="NusG"/>
    <property type="match status" value="1"/>
</dbReference>
<comment type="function">
    <text evidence="5 7">Participates in transcription elongation, termination and antitermination.</text>
</comment>
<dbReference type="AlphaFoldDB" id="A0A7G9FNM9"/>
<evidence type="ECO:0000256" key="6">
    <source>
        <dbReference type="NCBIfam" id="TIGR00922"/>
    </source>
</evidence>
<dbReference type="PANTHER" id="PTHR30265">
    <property type="entry name" value="RHO-INTERACTING TRANSCRIPTION TERMINATION FACTOR NUSG"/>
    <property type="match status" value="1"/>
</dbReference>
<dbReference type="EMBL" id="CP060632">
    <property type="protein sequence ID" value="QNM00161.1"/>
    <property type="molecule type" value="Genomic_DNA"/>
</dbReference>
<dbReference type="PRINTS" id="PR00338">
    <property type="entry name" value="NUSGTNSCPFCT"/>
</dbReference>
<dbReference type="CDD" id="cd06091">
    <property type="entry name" value="KOW_NusG"/>
    <property type="match status" value="1"/>
</dbReference>
<keyword evidence="4 5" id="KW-0804">Transcription</keyword>
<dbReference type="SMART" id="SM00738">
    <property type="entry name" value="NGN"/>
    <property type="match status" value="1"/>
</dbReference>
<dbReference type="InterPro" id="IPR047050">
    <property type="entry name" value="NGN"/>
</dbReference>
<dbReference type="SUPFAM" id="SSF50104">
    <property type="entry name" value="Translation proteins SH3-like domain"/>
    <property type="match status" value="1"/>
</dbReference>
<dbReference type="NCBIfam" id="TIGR00922">
    <property type="entry name" value="nusG"/>
    <property type="match status" value="1"/>
</dbReference>
<dbReference type="GO" id="GO:0006354">
    <property type="term" value="P:DNA-templated transcription elongation"/>
    <property type="evidence" value="ECO:0007669"/>
    <property type="project" value="UniProtKB-UniRule"/>
</dbReference>
<keyword evidence="11" id="KW-1185">Reference proteome</keyword>
<evidence type="ECO:0000313" key="10">
    <source>
        <dbReference type="EMBL" id="QNM00161.1"/>
    </source>
</evidence>
<dbReference type="GO" id="GO:0031564">
    <property type="term" value="P:transcription antitermination"/>
    <property type="evidence" value="ECO:0007669"/>
    <property type="project" value="UniProtKB-UniRule"/>
</dbReference>
<gene>
    <name evidence="5 10" type="primary">nusG</name>
    <name evidence="10" type="ORF">H9Q76_02335</name>
</gene>
<dbReference type="GO" id="GO:0005829">
    <property type="term" value="C:cytosol"/>
    <property type="evidence" value="ECO:0007669"/>
    <property type="project" value="TreeGrafter"/>
</dbReference>
<protein>
    <recommendedName>
        <fullName evidence="5 6">Transcription termination/antitermination protein NusG</fullName>
    </recommendedName>
</protein>
<evidence type="ECO:0000256" key="7">
    <source>
        <dbReference type="RuleBase" id="RU000538"/>
    </source>
</evidence>
<organism evidence="10 11">
    <name type="scientific">Wujia chipingensis</name>
    <dbReference type="NCBI Taxonomy" id="2763670"/>
    <lineage>
        <taxon>Bacteria</taxon>
        <taxon>Bacillati</taxon>
        <taxon>Bacillota</taxon>
        <taxon>Clostridia</taxon>
        <taxon>Lachnospirales</taxon>
        <taxon>Lachnospiraceae</taxon>
        <taxon>Wujia</taxon>
    </lineage>
</organism>